<dbReference type="EC" id="5.1.3.-" evidence="4"/>
<dbReference type="CDD" id="cd00438">
    <property type="entry name" value="cupin_RmlC"/>
    <property type="match status" value="1"/>
</dbReference>
<reference evidence="4 5" key="1">
    <citation type="submission" date="2019-10" db="EMBL/GenBank/DDBJ databases">
        <title>Actinomadura rubteroloni sp. nov. and Actinomadura macrotermitis sp. nov., isolated from the gut of fungus growing-termite Macrotermes natalensis.</title>
        <authorList>
            <person name="Benndorf R."/>
            <person name="Martin K."/>
            <person name="Kuefner M."/>
            <person name="De Beer W."/>
            <person name="Kaster A.-K."/>
            <person name="Vollmers J."/>
            <person name="Poulsen M."/>
            <person name="Beemelmanns C."/>
        </authorList>
    </citation>
    <scope>NUCLEOTIDE SEQUENCE [LARGE SCALE GENOMIC DNA]</scope>
    <source>
        <strain evidence="4 5">RB68</strain>
    </source>
</reference>
<feature type="site" description="Participates in a stacking interaction with the thymidine ring of dTDP-4-oxo-6-deoxyglucose" evidence="3">
    <location>
        <position position="138"/>
    </location>
</feature>
<dbReference type="GO" id="GO:0005829">
    <property type="term" value="C:cytosol"/>
    <property type="evidence" value="ECO:0007669"/>
    <property type="project" value="TreeGrafter"/>
</dbReference>
<evidence type="ECO:0000256" key="2">
    <source>
        <dbReference type="PIRSR" id="PIRSR600888-1"/>
    </source>
</evidence>
<dbReference type="EMBL" id="WEGH01000002">
    <property type="protein sequence ID" value="MQY04635.1"/>
    <property type="molecule type" value="Genomic_DNA"/>
</dbReference>
<dbReference type="Proteomes" id="UP000487268">
    <property type="component" value="Unassembled WGS sequence"/>
</dbReference>
<dbReference type="PANTHER" id="PTHR21047">
    <property type="entry name" value="DTDP-6-DEOXY-D-GLUCOSE-3,5 EPIMERASE"/>
    <property type="match status" value="1"/>
</dbReference>
<keyword evidence="5" id="KW-1185">Reference proteome</keyword>
<dbReference type="GO" id="GO:0000271">
    <property type="term" value="P:polysaccharide biosynthetic process"/>
    <property type="evidence" value="ECO:0007669"/>
    <property type="project" value="TreeGrafter"/>
</dbReference>
<comment type="caution">
    <text evidence="4">The sequence shown here is derived from an EMBL/GenBank/DDBJ whole genome shotgun (WGS) entry which is preliminary data.</text>
</comment>
<dbReference type="RefSeq" id="WP_328594152.1">
    <property type="nucleotide sequence ID" value="NZ_WEGH01000002.1"/>
</dbReference>
<name>A0A7K0BTW6_9ACTN</name>
<comment type="similarity">
    <text evidence="1">Belongs to the dTDP-4-dehydrorhamnose 3,5-epimerase family.</text>
</comment>
<evidence type="ECO:0000256" key="1">
    <source>
        <dbReference type="ARBA" id="ARBA00010154"/>
    </source>
</evidence>
<dbReference type="Gene3D" id="2.60.120.10">
    <property type="entry name" value="Jelly Rolls"/>
    <property type="match status" value="1"/>
</dbReference>
<sequence>MEIKELAIAGAFRITPEKYLDRRGSFFETFRTAEVARLTGLPFRISQGNITVNRRGTIRGVHGTRTGSGEAKLVSCVTGAALDVVVDLRVGSPTFGAFDSTTLTEESGELVFLAEGLGHAYHALTEGARMSYLCAEQFVPGTQIDVNPLDPELALPWALEEEPILSDKDRAAPGLREAAAAGLLPRYTGPSART</sequence>
<dbReference type="Pfam" id="PF00908">
    <property type="entry name" value="dTDP_sugar_isom"/>
    <property type="match status" value="1"/>
</dbReference>
<dbReference type="AlphaFoldDB" id="A0A7K0BTW6"/>
<feature type="active site" description="Proton acceptor" evidence="2">
    <location>
        <position position="62"/>
    </location>
</feature>
<dbReference type="InterPro" id="IPR014710">
    <property type="entry name" value="RmlC-like_jellyroll"/>
</dbReference>
<evidence type="ECO:0000313" key="4">
    <source>
        <dbReference type="EMBL" id="MQY04635.1"/>
    </source>
</evidence>
<accession>A0A7K0BTW6</accession>
<keyword evidence="4" id="KW-0413">Isomerase</keyword>
<feature type="active site" description="Proton donor" evidence="2">
    <location>
        <position position="132"/>
    </location>
</feature>
<protein>
    <submittedName>
        <fullName evidence="4">dTDP-4-dehydrorhamnose 3-epimerase</fullName>
        <ecNumber evidence="4">5.1.3.-</ecNumber>
    </submittedName>
</protein>
<dbReference type="InterPro" id="IPR011051">
    <property type="entry name" value="RmlC_Cupin_sf"/>
</dbReference>
<organism evidence="4 5">
    <name type="scientific">Actinomadura macrotermitis</name>
    <dbReference type="NCBI Taxonomy" id="2585200"/>
    <lineage>
        <taxon>Bacteria</taxon>
        <taxon>Bacillati</taxon>
        <taxon>Actinomycetota</taxon>
        <taxon>Actinomycetes</taxon>
        <taxon>Streptosporangiales</taxon>
        <taxon>Thermomonosporaceae</taxon>
        <taxon>Actinomadura</taxon>
    </lineage>
</organism>
<dbReference type="PANTHER" id="PTHR21047:SF2">
    <property type="entry name" value="THYMIDINE DIPHOSPHO-4-KETO-RHAMNOSE 3,5-EPIMERASE"/>
    <property type="match status" value="1"/>
</dbReference>
<dbReference type="GO" id="GO:0008830">
    <property type="term" value="F:dTDP-4-dehydrorhamnose 3,5-epimerase activity"/>
    <property type="evidence" value="ECO:0007669"/>
    <property type="project" value="InterPro"/>
</dbReference>
<evidence type="ECO:0000256" key="3">
    <source>
        <dbReference type="PIRSR" id="PIRSR600888-3"/>
    </source>
</evidence>
<dbReference type="InterPro" id="IPR000888">
    <property type="entry name" value="RmlC-like"/>
</dbReference>
<evidence type="ECO:0000313" key="5">
    <source>
        <dbReference type="Proteomes" id="UP000487268"/>
    </source>
</evidence>
<gene>
    <name evidence="4" type="primary">novW</name>
    <name evidence="4" type="ORF">ACRB68_26950</name>
</gene>
<dbReference type="SUPFAM" id="SSF51182">
    <property type="entry name" value="RmlC-like cupins"/>
    <property type="match status" value="1"/>
</dbReference>
<dbReference type="GO" id="GO:0019305">
    <property type="term" value="P:dTDP-rhamnose biosynthetic process"/>
    <property type="evidence" value="ECO:0007669"/>
    <property type="project" value="TreeGrafter"/>
</dbReference>
<proteinExistence type="inferred from homology"/>